<keyword evidence="1" id="KW-0812">Transmembrane</keyword>
<proteinExistence type="predicted"/>
<accession>A0A9W8CAK5</accession>
<dbReference type="EMBL" id="JAFHDT010000002">
    <property type="protein sequence ID" value="KAI7813626.1"/>
    <property type="molecule type" value="Genomic_DNA"/>
</dbReference>
<keyword evidence="3" id="KW-1185">Reference proteome</keyword>
<evidence type="ECO:0000313" key="3">
    <source>
        <dbReference type="Proteomes" id="UP001059041"/>
    </source>
</evidence>
<feature type="transmembrane region" description="Helical" evidence="1">
    <location>
        <begin position="53"/>
        <end position="81"/>
    </location>
</feature>
<sequence>MDGGSEGGFCVRHGNRLSPETLSAVYRRSGTEDVDPVTEKNTRNPLQKRRVSLYGGIPQFACLVHFCPVSHFGVVFLWIVIVKTCSLVASIEARTECSPIAEVSRGNARFCSLNN</sequence>
<dbReference type="Proteomes" id="UP001059041">
    <property type="component" value="Linkage Group LG2"/>
</dbReference>
<organism evidence="2 3">
    <name type="scientific">Triplophysa rosa</name>
    <name type="common">Cave loach</name>
    <dbReference type="NCBI Taxonomy" id="992332"/>
    <lineage>
        <taxon>Eukaryota</taxon>
        <taxon>Metazoa</taxon>
        <taxon>Chordata</taxon>
        <taxon>Craniata</taxon>
        <taxon>Vertebrata</taxon>
        <taxon>Euteleostomi</taxon>
        <taxon>Actinopterygii</taxon>
        <taxon>Neopterygii</taxon>
        <taxon>Teleostei</taxon>
        <taxon>Ostariophysi</taxon>
        <taxon>Cypriniformes</taxon>
        <taxon>Nemacheilidae</taxon>
        <taxon>Triplophysa</taxon>
    </lineage>
</organism>
<comment type="caution">
    <text evidence="2">The sequence shown here is derived from an EMBL/GenBank/DDBJ whole genome shotgun (WGS) entry which is preliminary data.</text>
</comment>
<keyword evidence="1" id="KW-1133">Transmembrane helix</keyword>
<name>A0A9W8CAK5_TRIRA</name>
<evidence type="ECO:0000256" key="1">
    <source>
        <dbReference type="SAM" id="Phobius"/>
    </source>
</evidence>
<dbReference type="AlphaFoldDB" id="A0A9W8CAK5"/>
<keyword evidence="1" id="KW-0472">Membrane</keyword>
<evidence type="ECO:0000313" key="2">
    <source>
        <dbReference type="EMBL" id="KAI7813626.1"/>
    </source>
</evidence>
<gene>
    <name evidence="2" type="ORF">IRJ41_023240</name>
</gene>
<reference evidence="2" key="1">
    <citation type="submission" date="2021-02" db="EMBL/GenBank/DDBJ databases">
        <title>Comparative genomics reveals that relaxation of natural selection precedes convergent phenotypic evolution of cavefish.</title>
        <authorList>
            <person name="Peng Z."/>
        </authorList>
    </citation>
    <scope>NUCLEOTIDE SEQUENCE</scope>
    <source>
        <tissue evidence="2">Muscle</tissue>
    </source>
</reference>
<protein>
    <submittedName>
        <fullName evidence="2">Uncharacterized protein</fullName>
    </submittedName>
</protein>